<dbReference type="KEGG" id="mgg:MPLG2_2757"/>
<evidence type="ECO:0000256" key="2">
    <source>
        <dbReference type="SAM" id="Phobius"/>
    </source>
</evidence>
<feature type="transmembrane region" description="Helical" evidence="2">
    <location>
        <begin position="37"/>
        <end position="57"/>
    </location>
</feature>
<dbReference type="Proteomes" id="UP000238164">
    <property type="component" value="Chromosome 1"/>
</dbReference>
<evidence type="ECO:0000313" key="4">
    <source>
        <dbReference type="Proteomes" id="UP000238164"/>
    </source>
</evidence>
<feature type="transmembrane region" description="Helical" evidence="2">
    <location>
        <begin position="12"/>
        <end position="31"/>
    </location>
</feature>
<proteinExistence type="predicted"/>
<evidence type="ECO:0000313" key="3">
    <source>
        <dbReference type="EMBL" id="SPD87787.1"/>
    </source>
</evidence>
<sequence length="245" mass="26760">MRRALWLKRLGLQAIIAAVVITIPLIVAAPLLTPDAYSAFAAALQTVIVGVTLLAALRTYHADSRDRRVDRVLALHEEFFEPSFQASRRALVLKLRAGQVPFSELISSQLNEDEYGARIQILRFFERVQAASAIGSLDDSLAASLLGSHAAWWDLALADDGKASRRALHVFATWSNDLAQSHSEDPLFENWGASRMREFGRTRRPAGPASPRALVVQDTGGGESPHEGLSSQPTTTGEHQSLRDA</sequence>
<protein>
    <submittedName>
        <fullName evidence="3">Uncharacterized protein</fullName>
    </submittedName>
</protein>
<keyword evidence="2" id="KW-0812">Transmembrane</keyword>
<name>A0A2N9JK14_9ACTN</name>
<reference evidence="3 4" key="1">
    <citation type="submission" date="2018-02" db="EMBL/GenBank/DDBJ databases">
        <authorList>
            <person name="Cohen D.B."/>
            <person name="Kent A.D."/>
        </authorList>
    </citation>
    <scope>NUCLEOTIDE SEQUENCE [LARGE SCALE GENOMIC DNA]</scope>
    <source>
        <strain evidence="3">1</strain>
    </source>
</reference>
<dbReference type="AlphaFoldDB" id="A0A2N9JK14"/>
<dbReference type="RefSeq" id="WP_105186452.1">
    <property type="nucleotide sequence ID" value="NZ_BAAAGO010000029.1"/>
</dbReference>
<keyword evidence="4" id="KW-1185">Reference proteome</keyword>
<feature type="compositionally biased region" description="Polar residues" evidence="1">
    <location>
        <begin position="229"/>
        <end position="239"/>
    </location>
</feature>
<feature type="region of interest" description="Disordered" evidence="1">
    <location>
        <begin position="201"/>
        <end position="245"/>
    </location>
</feature>
<evidence type="ECO:0000256" key="1">
    <source>
        <dbReference type="SAM" id="MobiDB-lite"/>
    </source>
</evidence>
<gene>
    <name evidence="3" type="ORF">MPLG2_2757</name>
</gene>
<accession>A0A2N9JK14</accession>
<organism evidence="3 4">
    <name type="scientific">Micropruina glycogenica</name>
    <dbReference type="NCBI Taxonomy" id="75385"/>
    <lineage>
        <taxon>Bacteria</taxon>
        <taxon>Bacillati</taxon>
        <taxon>Actinomycetota</taxon>
        <taxon>Actinomycetes</taxon>
        <taxon>Propionibacteriales</taxon>
        <taxon>Nocardioidaceae</taxon>
        <taxon>Micropruina</taxon>
    </lineage>
</organism>
<dbReference type="EMBL" id="LT985188">
    <property type="protein sequence ID" value="SPD87787.1"/>
    <property type="molecule type" value="Genomic_DNA"/>
</dbReference>
<keyword evidence="2" id="KW-1133">Transmembrane helix</keyword>
<keyword evidence="2" id="KW-0472">Membrane</keyword>